<accession>A0A6J5UQG1</accession>
<reference evidence="2 3" key="1">
    <citation type="submission" date="2020-05" db="EMBL/GenBank/DDBJ databases">
        <authorList>
            <person name="Campoy J."/>
            <person name="Schneeberger K."/>
            <person name="Spophaly S."/>
        </authorList>
    </citation>
    <scope>NUCLEOTIDE SEQUENCE [LARGE SCALE GENOMIC DNA]</scope>
    <source>
        <strain evidence="2">PruArmRojPasFocal</strain>
    </source>
</reference>
<feature type="compositionally biased region" description="Basic and acidic residues" evidence="1">
    <location>
        <begin position="166"/>
        <end position="180"/>
    </location>
</feature>
<evidence type="ECO:0000313" key="3">
    <source>
        <dbReference type="Proteomes" id="UP000507222"/>
    </source>
</evidence>
<feature type="compositionally biased region" description="Polar residues" evidence="1">
    <location>
        <begin position="543"/>
        <end position="560"/>
    </location>
</feature>
<feature type="compositionally biased region" description="Basic residues" evidence="1">
    <location>
        <begin position="506"/>
        <end position="517"/>
    </location>
</feature>
<feature type="compositionally biased region" description="Basic and acidic residues" evidence="1">
    <location>
        <begin position="526"/>
        <end position="542"/>
    </location>
</feature>
<feature type="compositionally biased region" description="Basic and acidic residues" evidence="1">
    <location>
        <begin position="575"/>
        <end position="590"/>
    </location>
</feature>
<feature type="compositionally biased region" description="Low complexity" evidence="1">
    <location>
        <begin position="134"/>
        <end position="150"/>
    </location>
</feature>
<protein>
    <submittedName>
        <fullName evidence="2">Uncharacterized protein</fullName>
    </submittedName>
</protein>
<feature type="compositionally biased region" description="Basic and acidic residues" evidence="1">
    <location>
        <begin position="95"/>
        <end position="104"/>
    </location>
</feature>
<feature type="compositionally biased region" description="Basic residues" evidence="1">
    <location>
        <begin position="1"/>
        <end position="14"/>
    </location>
</feature>
<feature type="region of interest" description="Disordered" evidence="1">
    <location>
        <begin position="362"/>
        <end position="429"/>
    </location>
</feature>
<dbReference type="PANTHER" id="PTHR36808">
    <property type="entry name" value="TRANSCRIPTIONAL REGULATOR ATRX-LIKE PROTEIN"/>
    <property type="match status" value="1"/>
</dbReference>
<sequence length="635" mass="70361">MGKSSSSHRKKRAKISSQAGTRKSSKSKPKSRKYRSKKLRRRDDSPSHSDDGDSRSLESVSSFSSDDDSRSRRARSRTRRDLKGSKKRARRRSHSHDSSKDSPRGKKRKSAKKKNDYEARKKSRSRKKPRRNASISSRSSASFSCSTCPSGDEIESKRHRGRPGKRNRDESDINKVESGTKRARYRSRSCSSRSQCSEHGGDSQSEEKVTFENNLRRLRSVITVTEEDKHGRWMDKDGHKEEMAYDDDYPSCRSNDSNDGGCKRELDNHLHVVEKRIGVESGKEEKALISNVPIEDLTDSGNISETDCGGQDDGINSSRDGIGIAGPVNENTKEVSGAISSLPGEDLESILRQRALENLKRFKGSHQRIPAVTTSEENKSNSDLKQPSTVKADFVQIESPKESGARAVVAKSSKEGASEMVVPKSSKEDVAEMVDATQLLEKANGPPVRDSIVSSKNLKKELDRTSGSNELQDVACPTYQVALGNSDKKVDTTAVLNKPNLASPKLRCHLAKAHSTRKQAAGSQEPPHERLLVIENSVDKSTSETAQTVPQTQSTYSNGDDINDNRGCTAPEPSGENRSDKQQGEGKDGSQFEQKTMSVMRGSEMVQVSYKVYIPKKAPGLARRQLRRHSHPHEQ</sequence>
<dbReference type="EMBL" id="CAEKDK010000004">
    <property type="protein sequence ID" value="CAB4277465.1"/>
    <property type="molecule type" value="Genomic_DNA"/>
</dbReference>
<feature type="region of interest" description="Disordered" evidence="1">
    <location>
        <begin position="296"/>
        <end position="329"/>
    </location>
</feature>
<feature type="compositionally biased region" description="Basic residues" evidence="1">
    <location>
        <begin position="23"/>
        <end position="40"/>
    </location>
</feature>
<feature type="compositionally biased region" description="Basic and acidic residues" evidence="1">
    <location>
        <begin position="41"/>
        <end position="56"/>
    </location>
</feature>
<feature type="region of interest" description="Disordered" evidence="1">
    <location>
        <begin position="1"/>
        <end position="216"/>
    </location>
</feature>
<evidence type="ECO:0000256" key="1">
    <source>
        <dbReference type="SAM" id="MobiDB-lite"/>
    </source>
</evidence>
<feature type="region of interest" description="Disordered" evidence="1">
    <location>
        <begin position="495"/>
        <end position="603"/>
    </location>
</feature>
<dbReference type="AlphaFoldDB" id="A0A6J5UQG1"/>
<organism evidence="2 3">
    <name type="scientific">Prunus armeniaca</name>
    <name type="common">Apricot</name>
    <name type="synonym">Armeniaca vulgaris</name>
    <dbReference type="NCBI Taxonomy" id="36596"/>
    <lineage>
        <taxon>Eukaryota</taxon>
        <taxon>Viridiplantae</taxon>
        <taxon>Streptophyta</taxon>
        <taxon>Embryophyta</taxon>
        <taxon>Tracheophyta</taxon>
        <taxon>Spermatophyta</taxon>
        <taxon>Magnoliopsida</taxon>
        <taxon>eudicotyledons</taxon>
        <taxon>Gunneridae</taxon>
        <taxon>Pentapetalae</taxon>
        <taxon>rosids</taxon>
        <taxon>fabids</taxon>
        <taxon>Rosales</taxon>
        <taxon>Rosaceae</taxon>
        <taxon>Amygdaloideae</taxon>
        <taxon>Amygdaleae</taxon>
        <taxon>Prunus</taxon>
    </lineage>
</organism>
<feature type="compositionally biased region" description="Basic and acidic residues" evidence="1">
    <location>
        <begin position="199"/>
        <end position="210"/>
    </location>
</feature>
<proteinExistence type="predicted"/>
<name>A0A6J5UQG1_PRUAR</name>
<feature type="compositionally biased region" description="Basic residues" evidence="1">
    <location>
        <begin position="121"/>
        <end position="131"/>
    </location>
</feature>
<dbReference type="PANTHER" id="PTHR36808:SF1">
    <property type="entry name" value="TRANSCRIPTIONAL REGULATOR ATRX-LIKE PROTEIN"/>
    <property type="match status" value="1"/>
</dbReference>
<evidence type="ECO:0000313" key="2">
    <source>
        <dbReference type="EMBL" id="CAB4277465.1"/>
    </source>
</evidence>
<gene>
    <name evidence="2" type="ORF">CURHAP_LOCUS27224</name>
</gene>
<feature type="region of interest" description="Disordered" evidence="1">
    <location>
        <begin position="616"/>
        <end position="635"/>
    </location>
</feature>
<feature type="compositionally biased region" description="Basic residues" evidence="1">
    <location>
        <begin position="85"/>
        <end position="94"/>
    </location>
</feature>
<feature type="compositionally biased region" description="Basic residues" evidence="1">
    <location>
        <begin position="624"/>
        <end position="635"/>
    </location>
</feature>
<feature type="region of interest" description="Disordered" evidence="1">
    <location>
        <begin position="441"/>
        <end position="473"/>
    </location>
</feature>
<dbReference type="Proteomes" id="UP000507222">
    <property type="component" value="Unassembled WGS sequence"/>
</dbReference>